<feature type="compositionally biased region" description="Polar residues" evidence="1">
    <location>
        <begin position="73"/>
        <end position="101"/>
    </location>
</feature>
<evidence type="ECO:0000313" key="2">
    <source>
        <dbReference type="EMBL" id="KXX75729.1"/>
    </source>
</evidence>
<protein>
    <submittedName>
        <fullName evidence="2">Uncharacterized protein</fullName>
    </submittedName>
</protein>
<reference evidence="2 3" key="1">
    <citation type="journal article" date="2016" name="Genome Announc.">
        <title>Genome Sequence of Madurella mycetomatis mm55, Isolated from a Human Mycetoma Case in Sudan.</title>
        <authorList>
            <person name="Smit S."/>
            <person name="Derks M.F."/>
            <person name="Bervoets S."/>
            <person name="Fahal A."/>
            <person name="van Leeuwen W."/>
            <person name="van Belkum A."/>
            <person name="van de Sande W.W."/>
        </authorList>
    </citation>
    <scope>NUCLEOTIDE SEQUENCE [LARGE SCALE GENOMIC DNA]</scope>
    <source>
        <strain evidence="3">mm55</strain>
    </source>
</reference>
<evidence type="ECO:0000313" key="3">
    <source>
        <dbReference type="Proteomes" id="UP000078237"/>
    </source>
</evidence>
<evidence type="ECO:0000256" key="1">
    <source>
        <dbReference type="SAM" id="MobiDB-lite"/>
    </source>
</evidence>
<dbReference type="AlphaFoldDB" id="A0A175VX34"/>
<name>A0A175VX34_9PEZI</name>
<proteinExistence type="predicted"/>
<organism evidence="2 3">
    <name type="scientific">Madurella mycetomatis</name>
    <dbReference type="NCBI Taxonomy" id="100816"/>
    <lineage>
        <taxon>Eukaryota</taxon>
        <taxon>Fungi</taxon>
        <taxon>Dikarya</taxon>
        <taxon>Ascomycota</taxon>
        <taxon>Pezizomycotina</taxon>
        <taxon>Sordariomycetes</taxon>
        <taxon>Sordariomycetidae</taxon>
        <taxon>Sordariales</taxon>
        <taxon>Sordariales incertae sedis</taxon>
        <taxon>Madurella</taxon>
    </lineage>
</organism>
<comment type="caution">
    <text evidence="2">The sequence shown here is derived from an EMBL/GenBank/DDBJ whole genome shotgun (WGS) entry which is preliminary data.</text>
</comment>
<dbReference type="EMBL" id="LCTW02000252">
    <property type="protein sequence ID" value="KXX75729.1"/>
    <property type="molecule type" value="Genomic_DNA"/>
</dbReference>
<feature type="region of interest" description="Disordered" evidence="1">
    <location>
        <begin position="49"/>
        <end position="119"/>
    </location>
</feature>
<dbReference type="Proteomes" id="UP000078237">
    <property type="component" value="Unassembled WGS sequence"/>
</dbReference>
<accession>A0A175VX34</accession>
<keyword evidence="3" id="KW-1185">Reference proteome</keyword>
<dbReference type="VEuPathDB" id="FungiDB:MMYC01_207804"/>
<gene>
    <name evidence="2" type="ORF">MMYC01_207804</name>
</gene>
<sequence length="119" mass="13047">MNATPFQNSVLPGRMDQILPSTQWAGSESTRQDFQIGMQQDHPIQQSAFPVAQPSSGDIYPSHQGPVFYTDPRQPSTPQAQGHDTFTYGTQADGYYQNTQGAFGGWQHMPGSDGGRREG</sequence>